<dbReference type="EMBL" id="JABBNI010000028">
    <property type="protein sequence ID" value="NMM63958.1"/>
    <property type="molecule type" value="Genomic_DNA"/>
</dbReference>
<evidence type="ECO:0000259" key="4">
    <source>
        <dbReference type="Pfam" id="PF13205"/>
    </source>
</evidence>
<dbReference type="Proteomes" id="UP000537131">
    <property type="component" value="Unassembled WGS sequence"/>
</dbReference>
<reference evidence="5 6" key="1">
    <citation type="submission" date="2020-04" db="EMBL/GenBank/DDBJ databases">
        <authorList>
            <person name="Doyle D.A."/>
        </authorList>
    </citation>
    <scope>NUCLEOTIDE SEQUENCE [LARGE SCALE GENOMIC DNA]</scope>
    <source>
        <strain evidence="5 6">P21</strain>
    </source>
</reference>
<evidence type="ECO:0000256" key="2">
    <source>
        <dbReference type="SAM" id="SignalP"/>
    </source>
</evidence>
<dbReference type="Pfam" id="PF13205">
    <property type="entry name" value="Big_5"/>
    <property type="match status" value="1"/>
</dbReference>
<dbReference type="AlphaFoldDB" id="A0A7Y0EI85"/>
<feature type="domain" description="Bacterial Ig-like" evidence="3">
    <location>
        <begin position="190"/>
        <end position="247"/>
    </location>
</feature>
<gene>
    <name evidence="5" type="ORF">HBE96_14995</name>
</gene>
<evidence type="ECO:0008006" key="7">
    <source>
        <dbReference type="Google" id="ProtNLM"/>
    </source>
</evidence>
<evidence type="ECO:0000256" key="1">
    <source>
        <dbReference type="ARBA" id="ARBA00022729"/>
    </source>
</evidence>
<dbReference type="RefSeq" id="WP_169298556.1">
    <property type="nucleotide sequence ID" value="NZ_JABBNI010000028.1"/>
</dbReference>
<keyword evidence="6" id="KW-1185">Reference proteome</keyword>
<evidence type="ECO:0000313" key="6">
    <source>
        <dbReference type="Proteomes" id="UP000537131"/>
    </source>
</evidence>
<evidence type="ECO:0000313" key="5">
    <source>
        <dbReference type="EMBL" id="NMM63958.1"/>
    </source>
</evidence>
<dbReference type="Gene3D" id="2.30.30.100">
    <property type="match status" value="1"/>
</dbReference>
<name>A0A7Y0EI85_9CLOT</name>
<proteinExistence type="predicted"/>
<feature type="chain" id="PRO_5030595600" description="Bacterial Ig-like domain (Group 4)" evidence="2">
    <location>
        <begin position="29"/>
        <end position="503"/>
    </location>
</feature>
<sequence length="503" mass="56031">MKKSVIKILIMCGCIIFSQSMKSNMVFAAENDMTKINMNTVAVSTKTVNDINDNSSKENAKNSNDEKLPQHMSADVASINAISKIDVPVDKSWKIRFNMPLDLNSVKSKIKIINKDTGAEISSSISLSENDTVVTISSHCDPNSSYSLIIDKDLKSKSNKALNNPVYVEFKTAGQTASVPDKTDSLISYIDDINVTIKENEKFSFPDTINANMSNGTTKKVNVSWDKHAEVSSKPGTYTYYGTIDGYSKKVRLNLTINDLKSSDNTVKEVRVDSTNDVNLTVKQNDSFTAPDTIDGITSDGQTVKVKVKWDTPITTNRQPGRYTYYGTAEGCLVKAVLNLTITAPEIKTHSDFQKNLYNYLSNADNRQSVMTRAIELHGGDLSNNCAYFASEALRRAGLSDLPESVANTRTLTAELLSRGWKKSTNLDELKSGDICFTIAYDSSGPTHTYTFMKWVDPNYHEYAYICDNQGNEYEGDPYHQRNINFATETKDPISYFMYVPQQ</sequence>
<organism evidence="5 6">
    <name type="scientific">Clostridium muellerianum</name>
    <dbReference type="NCBI Taxonomy" id="2716538"/>
    <lineage>
        <taxon>Bacteria</taxon>
        <taxon>Bacillati</taxon>
        <taxon>Bacillota</taxon>
        <taxon>Clostridia</taxon>
        <taxon>Eubacteriales</taxon>
        <taxon>Clostridiaceae</taxon>
        <taxon>Clostridium</taxon>
    </lineage>
</organism>
<dbReference type="InterPro" id="IPR032812">
    <property type="entry name" value="SbsA_Ig"/>
</dbReference>
<dbReference type="InterPro" id="IPR011081">
    <property type="entry name" value="Big_4"/>
</dbReference>
<protein>
    <recommendedName>
        <fullName evidence="7">Bacterial Ig-like domain (Group 4)</fullName>
    </recommendedName>
</protein>
<feature type="domain" description="Bacterial Ig-like" evidence="3">
    <location>
        <begin position="276"/>
        <end position="331"/>
    </location>
</feature>
<keyword evidence="1 2" id="KW-0732">Signal</keyword>
<feature type="signal peptide" evidence="2">
    <location>
        <begin position="1"/>
        <end position="28"/>
    </location>
</feature>
<comment type="caution">
    <text evidence="5">The sequence shown here is derived from an EMBL/GenBank/DDBJ whole genome shotgun (WGS) entry which is preliminary data.</text>
</comment>
<evidence type="ECO:0000259" key="3">
    <source>
        <dbReference type="Pfam" id="PF07532"/>
    </source>
</evidence>
<reference evidence="5 6" key="2">
    <citation type="submission" date="2020-06" db="EMBL/GenBank/DDBJ databases">
        <title>Complete Genome Sequence of Clostridium muelleri sp. nov. P21T, an Acid-Alcohol Producing Acetogen Isolated from Old Hay.</title>
        <authorList>
            <person name="Duncan K.E."/>
            <person name="Tanner R.S."/>
        </authorList>
    </citation>
    <scope>NUCLEOTIDE SEQUENCE [LARGE SCALE GENOMIC DNA]</scope>
    <source>
        <strain evidence="5 6">P21</strain>
    </source>
</reference>
<feature type="domain" description="SbsA Ig-like" evidence="4">
    <location>
        <begin position="84"/>
        <end position="172"/>
    </location>
</feature>
<dbReference type="Pfam" id="PF07532">
    <property type="entry name" value="Big_4"/>
    <property type="match status" value="2"/>
</dbReference>
<accession>A0A7Y0EI85</accession>